<dbReference type="AlphaFoldDB" id="A0A3D9KZG5"/>
<dbReference type="InterPro" id="IPR018490">
    <property type="entry name" value="cNMP-bd_dom_sf"/>
</dbReference>
<sequence length="195" mass="22424">MSHALLKNHFSKHLDLTQDELEQLVAPYQIRSIAKGEYLLRRGDICRFEGFVTSGCLKISTTASNGEEKVVYFAGTDWWVMELDSFTNQKASTLDIRAIADSTLLLISHAQKEQLYKDVPVAERLFRLMTQKAVAAWQRRVVHYHTLTAEERYLQFLATYPDLAKHITNKQLASYLGITKEFLSVIRRRISRSGD</sequence>
<dbReference type="PANTHER" id="PTHR24567:SF76">
    <property type="entry name" value="CYCLIC NUCLEOTIDE-BINDING DOMAIN PROTEIN"/>
    <property type="match status" value="1"/>
</dbReference>
<evidence type="ECO:0000313" key="3">
    <source>
        <dbReference type="Proteomes" id="UP000256779"/>
    </source>
</evidence>
<dbReference type="InterPro" id="IPR000595">
    <property type="entry name" value="cNMP-bd_dom"/>
</dbReference>
<dbReference type="Proteomes" id="UP000256779">
    <property type="component" value="Unassembled WGS sequence"/>
</dbReference>
<dbReference type="PANTHER" id="PTHR24567">
    <property type="entry name" value="CRP FAMILY TRANSCRIPTIONAL REGULATORY PROTEIN"/>
    <property type="match status" value="1"/>
</dbReference>
<evidence type="ECO:0000259" key="1">
    <source>
        <dbReference type="PROSITE" id="PS50042"/>
    </source>
</evidence>
<dbReference type="RefSeq" id="WP_115869120.1">
    <property type="nucleotide sequence ID" value="NZ_QREG01000016.1"/>
</dbReference>
<dbReference type="GO" id="GO:0003700">
    <property type="term" value="F:DNA-binding transcription factor activity"/>
    <property type="evidence" value="ECO:0007669"/>
    <property type="project" value="TreeGrafter"/>
</dbReference>
<accession>A0A3D9KZG5</accession>
<proteinExistence type="predicted"/>
<organism evidence="2 3">
    <name type="scientific">Marinoscillum furvescens DSM 4134</name>
    <dbReference type="NCBI Taxonomy" id="1122208"/>
    <lineage>
        <taxon>Bacteria</taxon>
        <taxon>Pseudomonadati</taxon>
        <taxon>Bacteroidota</taxon>
        <taxon>Cytophagia</taxon>
        <taxon>Cytophagales</taxon>
        <taxon>Reichenbachiellaceae</taxon>
        <taxon>Marinoscillum</taxon>
    </lineage>
</organism>
<feature type="domain" description="Cyclic nucleotide-binding" evidence="1">
    <location>
        <begin position="15"/>
        <end position="115"/>
    </location>
</feature>
<dbReference type="EMBL" id="QREG01000016">
    <property type="protein sequence ID" value="RED95950.1"/>
    <property type="molecule type" value="Genomic_DNA"/>
</dbReference>
<dbReference type="Pfam" id="PF00027">
    <property type="entry name" value="cNMP_binding"/>
    <property type="match status" value="1"/>
</dbReference>
<dbReference type="GO" id="GO:0005829">
    <property type="term" value="C:cytosol"/>
    <property type="evidence" value="ECO:0007669"/>
    <property type="project" value="TreeGrafter"/>
</dbReference>
<dbReference type="SUPFAM" id="SSF51206">
    <property type="entry name" value="cAMP-binding domain-like"/>
    <property type="match status" value="1"/>
</dbReference>
<gene>
    <name evidence="2" type="ORF">C7460_1168</name>
</gene>
<keyword evidence="3" id="KW-1185">Reference proteome</keyword>
<dbReference type="InterPro" id="IPR050397">
    <property type="entry name" value="Env_Response_Regulators"/>
</dbReference>
<evidence type="ECO:0000313" key="2">
    <source>
        <dbReference type="EMBL" id="RED95950.1"/>
    </source>
</evidence>
<dbReference type="InterPro" id="IPR014710">
    <property type="entry name" value="RmlC-like_jellyroll"/>
</dbReference>
<dbReference type="OrthoDB" id="1933280at2"/>
<name>A0A3D9KZG5_MARFU</name>
<reference evidence="2 3" key="1">
    <citation type="submission" date="2018-07" db="EMBL/GenBank/DDBJ databases">
        <title>Genomic Encyclopedia of Type Strains, Phase IV (KMG-IV): sequencing the most valuable type-strain genomes for metagenomic binning, comparative biology and taxonomic classification.</title>
        <authorList>
            <person name="Goeker M."/>
        </authorList>
    </citation>
    <scope>NUCLEOTIDE SEQUENCE [LARGE SCALE GENOMIC DNA]</scope>
    <source>
        <strain evidence="2 3">DSM 4134</strain>
    </source>
</reference>
<comment type="caution">
    <text evidence="2">The sequence shown here is derived from an EMBL/GenBank/DDBJ whole genome shotgun (WGS) entry which is preliminary data.</text>
</comment>
<dbReference type="CDD" id="cd00038">
    <property type="entry name" value="CAP_ED"/>
    <property type="match status" value="1"/>
</dbReference>
<protein>
    <submittedName>
        <fullName evidence="2">CRP-like cAMP-binding protein</fullName>
    </submittedName>
</protein>
<dbReference type="Gene3D" id="2.60.120.10">
    <property type="entry name" value="Jelly Rolls"/>
    <property type="match status" value="1"/>
</dbReference>
<dbReference type="PROSITE" id="PS50042">
    <property type="entry name" value="CNMP_BINDING_3"/>
    <property type="match status" value="1"/>
</dbReference>